<proteinExistence type="predicted"/>
<reference evidence="1 2" key="1">
    <citation type="submission" date="2018-03" db="EMBL/GenBank/DDBJ databases">
        <title>Comparative genomics illustrates the genes involved in a hyperalkaliphilic mechanisms of Serpentinomonas isolated from highly-alkaline calcium-rich serpentinized springs.</title>
        <authorList>
            <person name="Suzuki S."/>
            <person name="Ishii S."/>
            <person name="Walworth N."/>
            <person name="Bird L."/>
            <person name="Kuenen J.G."/>
            <person name="Nealson K.H."/>
        </authorList>
    </citation>
    <scope>NUCLEOTIDE SEQUENCE [LARGE SCALE GENOMIC DNA]</scope>
    <source>
        <strain evidence="1 2">P1</strain>
    </source>
</reference>
<comment type="caution">
    <text evidence="1">The sequence shown here is derived from an EMBL/GenBank/DDBJ whole genome shotgun (WGS) entry which is preliminary data.</text>
</comment>
<evidence type="ECO:0000313" key="2">
    <source>
        <dbReference type="Proteomes" id="UP000238589"/>
    </source>
</evidence>
<name>A0A2S9K6L6_9BURK</name>
<accession>A0A2S9K6L6</accession>
<dbReference type="RefSeq" id="WP_105747684.1">
    <property type="nucleotide sequence ID" value="NZ_PVLQ01000019.1"/>
</dbReference>
<sequence>MSTQAERQIAAIKRTNDLLNGQIDPSLSLDEQRTRRAQILEARAAYAGDDDQEQSAQPRPPKVCPLSRAMLRTVIKTGLENGFNDSVVCNDFLRHSVAVGCAELELDESDPVFVKGTVSYFHGDNTSHADAGVIMNAMHTVLASDKMGAAQEHILIDGGHAPIADPENKFRVSFVVRCPA</sequence>
<keyword evidence="2" id="KW-1185">Reference proteome</keyword>
<organism evidence="1 2">
    <name type="scientific">Malikia granosa</name>
    <dbReference type="NCBI Taxonomy" id="263067"/>
    <lineage>
        <taxon>Bacteria</taxon>
        <taxon>Pseudomonadati</taxon>
        <taxon>Pseudomonadota</taxon>
        <taxon>Betaproteobacteria</taxon>
        <taxon>Burkholderiales</taxon>
        <taxon>Comamonadaceae</taxon>
        <taxon>Malikia</taxon>
    </lineage>
</organism>
<dbReference type="EMBL" id="PVLQ01000019">
    <property type="protein sequence ID" value="PRD66109.1"/>
    <property type="molecule type" value="Genomic_DNA"/>
</dbReference>
<protein>
    <submittedName>
        <fullName evidence="1">Uncharacterized protein</fullName>
    </submittedName>
</protein>
<dbReference type="AlphaFoldDB" id="A0A2S9K6L6"/>
<evidence type="ECO:0000313" key="1">
    <source>
        <dbReference type="EMBL" id="PRD66109.1"/>
    </source>
</evidence>
<dbReference type="Proteomes" id="UP000238589">
    <property type="component" value="Unassembled WGS sequence"/>
</dbReference>
<gene>
    <name evidence="1" type="ORF">C6P64_05945</name>
</gene>